<dbReference type="PANTHER" id="PTHR35204">
    <property type="entry name" value="YALI0A21131P"/>
    <property type="match status" value="1"/>
</dbReference>
<name>A0A9P7DL69_9AGAM</name>
<accession>A0A9P7DL69</accession>
<dbReference type="InterPro" id="IPR038921">
    <property type="entry name" value="YOR389W-like"/>
</dbReference>
<comment type="caution">
    <text evidence="3">The sequence shown here is derived from an EMBL/GenBank/DDBJ whole genome shotgun (WGS) entry which is preliminary data.</text>
</comment>
<gene>
    <name evidence="3" type="ORF">HD556DRAFT_1267721</name>
</gene>
<dbReference type="OrthoDB" id="10261782at2759"/>
<organism evidence="3 4">
    <name type="scientific">Suillus plorans</name>
    <dbReference type="NCBI Taxonomy" id="116603"/>
    <lineage>
        <taxon>Eukaryota</taxon>
        <taxon>Fungi</taxon>
        <taxon>Dikarya</taxon>
        <taxon>Basidiomycota</taxon>
        <taxon>Agaricomycotina</taxon>
        <taxon>Agaricomycetes</taxon>
        <taxon>Agaricomycetidae</taxon>
        <taxon>Boletales</taxon>
        <taxon>Suillineae</taxon>
        <taxon>Suillaceae</taxon>
        <taxon>Suillus</taxon>
    </lineage>
</organism>
<dbReference type="Proteomes" id="UP000719766">
    <property type="component" value="Unassembled WGS sequence"/>
</dbReference>
<feature type="region of interest" description="Disordered" evidence="1">
    <location>
        <begin position="538"/>
        <end position="561"/>
    </location>
</feature>
<dbReference type="EMBL" id="JABBWE010000016">
    <property type="protein sequence ID" value="KAG1797501.1"/>
    <property type="molecule type" value="Genomic_DNA"/>
</dbReference>
<dbReference type="RefSeq" id="XP_041162611.1">
    <property type="nucleotide sequence ID" value="XM_041299133.1"/>
</dbReference>
<keyword evidence="4" id="KW-1185">Reference proteome</keyword>
<keyword evidence="2" id="KW-0732">Signal</keyword>
<dbReference type="AlphaFoldDB" id="A0A9P7DL69"/>
<proteinExistence type="predicted"/>
<dbReference type="GeneID" id="64592897"/>
<feature type="signal peptide" evidence="2">
    <location>
        <begin position="1"/>
        <end position="22"/>
    </location>
</feature>
<feature type="chain" id="PRO_5040251066" evidence="2">
    <location>
        <begin position="23"/>
        <end position="573"/>
    </location>
</feature>
<protein>
    <submittedName>
        <fullName evidence="3">Uncharacterized protein</fullName>
    </submittedName>
</protein>
<dbReference type="PANTHER" id="PTHR35204:SF1">
    <property type="entry name" value="ENTEROTOXIN"/>
    <property type="match status" value="1"/>
</dbReference>
<evidence type="ECO:0000256" key="1">
    <source>
        <dbReference type="SAM" id="MobiDB-lite"/>
    </source>
</evidence>
<sequence length="573" mass="64872">MLFTRKAAAVWLALAFERVLTAQTPLSSHTPSSFYPGVESDLGQWVLDEGPAVNATGHLVFETANSLLQHWANTRHRIGHTIVPGTVPVGTLLYHGALTGPHLPTALDWVSVEPDHSTFFSKGPIETGCWHLTLAVTRPMKVLYFDGNSAAKLPEGTLDTQDLVAWSEMKPEWVWNEEQRIKDLCKWGEKYGVNGFVRMEMNFEIMICNFTSHMEIVSFLNLESMRIGISTDPPPEGPNTSERLCSCFDVGLIYCRTSVHHIFEFMHSASWRENYPGETRIMLDFSGLVSFYDTALVPSLVPRRVGLDRWDHRVAGISPEDIERVQDRLAQALARPPTTTSGIDWKTVLRVVVDRYASRLEFIQHLLNLTLDDGSIFDHAQQIQRQLRTVLLPYTVFAALPPNTSVTADATNSWAAPVFRECATSHTASIAYRGTTLTPSERLLLQAVQETTHEICRVVTKMWASGMNFGVDAFYPPDQRPEVDHIHTLMGEWKEDVTQLISWLDWSVWAKCRPACGFEEMCYLPTWPFGFFRAPGAPPQTQWDSGSLWPDPNKGEWKRPQPKCIRRREPYSL</sequence>
<evidence type="ECO:0000256" key="2">
    <source>
        <dbReference type="SAM" id="SignalP"/>
    </source>
</evidence>
<evidence type="ECO:0000313" key="3">
    <source>
        <dbReference type="EMBL" id="KAG1797501.1"/>
    </source>
</evidence>
<reference evidence="3" key="1">
    <citation type="journal article" date="2020" name="New Phytol.">
        <title>Comparative genomics reveals dynamic genome evolution in host specialist ectomycorrhizal fungi.</title>
        <authorList>
            <person name="Lofgren L.A."/>
            <person name="Nguyen N.H."/>
            <person name="Vilgalys R."/>
            <person name="Ruytinx J."/>
            <person name="Liao H.L."/>
            <person name="Branco S."/>
            <person name="Kuo A."/>
            <person name="LaButti K."/>
            <person name="Lipzen A."/>
            <person name="Andreopoulos W."/>
            <person name="Pangilinan J."/>
            <person name="Riley R."/>
            <person name="Hundley H."/>
            <person name="Na H."/>
            <person name="Barry K."/>
            <person name="Grigoriev I.V."/>
            <person name="Stajich J.E."/>
            <person name="Kennedy P.G."/>
        </authorList>
    </citation>
    <scope>NUCLEOTIDE SEQUENCE</scope>
    <source>
        <strain evidence="3">S12</strain>
    </source>
</reference>
<evidence type="ECO:0000313" key="4">
    <source>
        <dbReference type="Proteomes" id="UP000719766"/>
    </source>
</evidence>